<dbReference type="WBParaSite" id="L893_g31610.t1">
    <property type="protein sequence ID" value="L893_g31610.t1"/>
    <property type="gene ID" value="L893_g31610"/>
</dbReference>
<accession>A0A1I8A025</accession>
<evidence type="ECO:0000313" key="3">
    <source>
        <dbReference type="Proteomes" id="UP000095287"/>
    </source>
</evidence>
<dbReference type="AlphaFoldDB" id="A0A1I8A025"/>
<evidence type="ECO:0000256" key="2">
    <source>
        <dbReference type="SAM" id="Phobius"/>
    </source>
</evidence>
<evidence type="ECO:0000313" key="4">
    <source>
        <dbReference type="WBParaSite" id="L893_g31610.t1"/>
    </source>
</evidence>
<keyword evidence="3" id="KW-1185">Reference proteome</keyword>
<feature type="region of interest" description="Disordered" evidence="1">
    <location>
        <begin position="113"/>
        <end position="134"/>
    </location>
</feature>
<name>A0A1I8A025_9BILA</name>
<proteinExistence type="predicted"/>
<dbReference type="Proteomes" id="UP000095287">
    <property type="component" value="Unplaced"/>
</dbReference>
<keyword evidence="2" id="KW-0472">Membrane</keyword>
<feature type="transmembrane region" description="Helical" evidence="2">
    <location>
        <begin position="77"/>
        <end position="102"/>
    </location>
</feature>
<keyword evidence="2" id="KW-1133">Transmembrane helix</keyword>
<keyword evidence="2" id="KW-0812">Transmembrane</keyword>
<organism evidence="3 4">
    <name type="scientific">Steinernema glaseri</name>
    <dbReference type="NCBI Taxonomy" id="37863"/>
    <lineage>
        <taxon>Eukaryota</taxon>
        <taxon>Metazoa</taxon>
        <taxon>Ecdysozoa</taxon>
        <taxon>Nematoda</taxon>
        <taxon>Chromadorea</taxon>
        <taxon>Rhabditida</taxon>
        <taxon>Tylenchina</taxon>
        <taxon>Panagrolaimomorpha</taxon>
        <taxon>Strongyloidoidea</taxon>
        <taxon>Steinernematidae</taxon>
        <taxon>Steinernema</taxon>
    </lineage>
</organism>
<protein>
    <submittedName>
        <fullName evidence="4">Ovule protein</fullName>
    </submittedName>
</protein>
<reference evidence="4" key="1">
    <citation type="submission" date="2016-11" db="UniProtKB">
        <authorList>
            <consortium name="WormBaseParasite"/>
        </authorList>
    </citation>
    <scope>IDENTIFICATION</scope>
</reference>
<feature type="compositionally biased region" description="Polar residues" evidence="1">
    <location>
        <begin position="120"/>
        <end position="134"/>
    </location>
</feature>
<evidence type="ECO:0000256" key="1">
    <source>
        <dbReference type="SAM" id="MobiDB-lite"/>
    </source>
</evidence>
<sequence length="134" mass="14445">MNETVAIIDRLVSLCSSFMSTTLLSMSHTFPDTSDKSPCSPLKVHCGHFVSQRSVVCIWKWTQQTCSSTLQTGHGGLLMSLALGFGLGAAFGAALVCLHIPFTNIMARKRAKEMEEKNSGKTCTSEASSSLKQV</sequence>